<dbReference type="STRING" id="68775.A0A5C3M1C3"/>
<dbReference type="AlphaFoldDB" id="A0A5C3M1C3"/>
<name>A0A5C3M1C3_9AGAR</name>
<dbReference type="PANTHER" id="PTHR22893">
    <property type="entry name" value="NADH OXIDOREDUCTASE-RELATED"/>
    <property type="match status" value="1"/>
</dbReference>
<gene>
    <name evidence="2" type="ORF">BDQ12DRAFT_723486</name>
</gene>
<dbReference type="PANTHER" id="PTHR22893:SF91">
    <property type="entry name" value="NADPH DEHYDROGENASE 2-RELATED"/>
    <property type="match status" value="1"/>
</dbReference>
<organism evidence="2 3">
    <name type="scientific">Crucibulum laeve</name>
    <dbReference type="NCBI Taxonomy" id="68775"/>
    <lineage>
        <taxon>Eukaryota</taxon>
        <taxon>Fungi</taxon>
        <taxon>Dikarya</taxon>
        <taxon>Basidiomycota</taxon>
        <taxon>Agaricomycotina</taxon>
        <taxon>Agaricomycetes</taxon>
        <taxon>Agaricomycetidae</taxon>
        <taxon>Agaricales</taxon>
        <taxon>Agaricineae</taxon>
        <taxon>Nidulariaceae</taxon>
        <taxon>Crucibulum</taxon>
    </lineage>
</organism>
<feature type="domain" description="NADH:flavin oxidoreductase/NADH oxidase N-terminal" evidence="1">
    <location>
        <begin position="6"/>
        <end position="325"/>
    </location>
</feature>
<dbReference type="InterPro" id="IPR045247">
    <property type="entry name" value="Oye-like"/>
</dbReference>
<dbReference type="EMBL" id="ML213604">
    <property type="protein sequence ID" value="TFK38126.1"/>
    <property type="molecule type" value="Genomic_DNA"/>
</dbReference>
<dbReference type="SUPFAM" id="SSF51395">
    <property type="entry name" value="FMN-linked oxidoreductases"/>
    <property type="match status" value="1"/>
</dbReference>
<dbReference type="GO" id="GO:0016491">
    <property type="term" value="F:oxidoreductase activity"/>
    <property type="evidence" value="ECO:0007669"/>
    <property type="project" value="InterPro"/>
</dbReference>
<reference evidence="2 3" key="1">
    <citation type="journal article" date="2019" name="Nat. Ecol. Evol.">
        <title>Megaphylogeny resolves global patterns of mushroom evolution.</title>
        <authorList>
            <person name="Varga T."/>
            <person name="Krizsan K."/>
            <person name="Foldi C."/>
            <person name="Dima B."/>
            <person name="Sanchez-Garcia M."/>
            <person name="Sanchez-Ramirez S."/>
            <person name="Szollosi G.J."/>
            <person name="Szarkandi J.G."/>
            <person name="Papp V."/>
            <person name="Albert L."/>
            <person name="Andreopoulos W."/>
            <person name="Angelini C."/>
            <person name="Antonin V."/>
            <person name="Barry K.W."/>
            <person name="Bougher N.L."/>
            <person name="Buchanan P."/>
            <person name="Buyck B."/>
            <person name="Bense V."/>
            <person name="Catcheside P."/>
            <person name="Chovatia M."/>
            <person name="Cooper J."/>
            <person name="Damon W."/>
            <person name="Desjardin D."/>
            <person name="Finy P."/>
            <person name="Geml J."/>
            <person name="Haridas S."/>
            <person name="Hughes K."/>
            <person name="Justo A."/>
            <person name="Karasinski D."/>
            <person name="Kautmanova I."/>
            <person name="Kiss B."/>
            <person name="Kocsube S."/>
            <person name="Kotiranta H."/>
            <person name="LaButti K.M."/>
            <person name="Lechner B.E."/>
            <person name="Liimatainen K."/>
            <person name="Lipzen A."/>
            <person name="Lukacs Z."/>
            <person name="Mihaltcheva S."/>
            <person name="Morgado L.N."/>
            <person name="Niskanen T."/>
            <person name="Noordeloos M.E."/>
            <person name="Ohm R.A."/>
            <person name="Ortiz-Santana B."/>
            <person name="Ovrebo C."/>
            <person name="Racz N."/>
            <person name="Riley R."/>
            <person name="Savchenko A."/>
            <person name="Shiryaev A."/>
            <person name="Soop K."/>
            <person name="Spirin V."/>
            <person name="Szebenyi C."/>
            <person name="Tomsovsky M."/>
            <person name="Tulloss R.E."/>
            <person name="Uehling J."/>
            <person name="Grigoriev I.V."/>
            <person name="Vagvolgyi C."/>
            <person name="Papp T."/>
            <person name="Martin F.M."/>
            <person name="Miettinen O."/>
            <person name="Hibbett D.S."/>
            <person name="Nagy L.G."/>
        </authorList>
    </citation>
    <scope>NUCLEOTIDE SEQUENCE [LARGE SCALE GENOMIC DNA]</scope>
    <source>
        <strain evidence="2 3">CBS 166.37</strain>
    </source>
</reference>
<dbReference type="CDD" id="cd02933">
    <property type="entry name" value="OYE_like_FMN"/>
    <property type="match status" value="1"/>
</dbReference>
<accession>A0A5C3M1C3</accession>
<keyword evidence="3" id="KW-1185">Reference proteome</keyword>
<evidence type="ECO:0000313" key="2">
    <source>
        <dbReference type="EMBL" id="TFK38126.1"/>
    </source>
</evidence>
<dbReference type="OrthoDB" id="276546at2759"/>
<evidence type="ECO:0000259" key="1">
    <source>
        <dbReference type="Pfam" id="PF00724"/>
    </source>
</evidence>
<dbReference type="GO" id="GO:0010181">
    <property type="term" value="F:FMN binding"/>
    <property type="evidence" value="ECO:0007669"/>
    <property type="project" value="InterPro"/>
</dbReference>
<dbReference type="Pfam" id="PF00724">
    <property type="entry name" value="Oxidored_FMN"/>
    <property type="match status" value="1"/>
</dbReference>
<dbReference type="Gene3D" id="3.20.20.70">
    <property type="entry name" value="Aldolase class I"/>
    <property type="match status" value="1"/>
</dbReference>
<protein>
    <recommendedName>
        <fullName evidence="1">NADH:flavin oxidoreductase/NADH oxidase N-terminal domain-containing protein</fullName>
    </recommendedName>
</protein>
<sequence length="356" mass="39370">MSALTRNRAPGTVPNDVMKKYYLQRAEGGAGLIVTEGILVTRQGTEWPHAPGIWSREQVEGWKKITESVHAAGGHIYAQLWHLGRVSHPDAPEQKLAGVPVYAPSAIAARGGRFRHIPGEPGYVTPTALVDPWTIINQFKQAAINAKEAGFDGVELHGANGYLIAQFLDSTSNKRTDQWGGSIENRARFGLEILKSLIEVFGKNVAVKLSPAGGYNDVGMPLQETLDTFSYFITAADKLNLSYITLMRYLTERDVEFDGKKRGTNHDILKSYHSLIKNAKVFINNNVTPEEGGELVSSEKVDGISLGIPWITHPDLVKRLEHGKALDNTPDYVHFQWGKSEKDLEVGYTDYPTAQY</sequence>
<dbReference type="InterPro" id="IPR001155">
    <property type="entry name" value="OxRdtase_FMN_N"/>
</dbReference>
<dbReference type="Proteomes" id="UP000308652">
    <property type="component" value="Unassembled WGS sequence"/>
</dbReference>
<evidence type="ECO:0000313" key="3">
    <source>
        <dbReference type="Proteomes" id="UP000308652"/>
    </source>
</evidence>
<proteinExistence type="predicted"/>
<dbReference type="InterPro" id="IPR013785">
    <property type="entry name" value="Aldolase_TIM"/>
</dbReference>